<accession>A0A7S2WEV9</accession>
<evidence type="ECO:0000256" key="1">
    <source>
        <dbReference type="SAM" id="MobiDB-lite"/>
    </source>
</evidence>
<dbReference type="InterPro" id="IPR056866">
    <property type="entry name" value="Znf_WRKY19"/>
</dbReference>
<evidence type="ECO:0000259" key="2">
    <source>
        <dbReference type="Pfam" id="PF24906"/>
    </source>
</evidence>
<feature type="domain" description="WRKY19-like zinc finger" evidence="2">
    <location>
        <begin position="303"/>
        <end position="327"/>
    </location>
</feature>
<feature type="domain" description="WRKY19-like zinc finger" evidence="2">
    <location>
        <begin position="328"/>
        <end position="352"/>
    </location>
</feature>
<feature type="domain" description="WRKY19-like zinc finger" evidence="2">
    <location>
        <begin position="253"/>
        <end position="277"/>
    </location>
</feature>
<dbReference type="AlphaFoldDB" id="A0A7S2WEV9"/>
<organism evidence="3">
    <name type="scientific">Mucochytrium quahogii</name>
    <dbReference type="NCBI Taxonomy" id="96639"/>
    <lineage>
        <taxon>Eukaryota</taxon>
        <taxon>Sar</taxon>
        <taxon>Stramenopiles</taxon>
        <taxon>Bigyra</taxon>
        <taxon>Labyrinthulomycetes</taxon>
        <taxon>Thraustochytrida</taxon>
        <taxon>Thraustochytriidae</taxon>
        <taxon>Mucochytrium</taxon>
    </lineage>
</organism>
<protein>
    <recommendedName>
        <fullName evidence="2">WRKY19-like zinc finger domain-containing protein</fullName>
    </recommendedName>
</protein>
<gene>
    <name evidence="3" type="ORF">QSP1433_LOCUS8280</name>
</gene>
<feature type="domain" description="WRKY19-like zinc finger" evidence="2">
    <location>
        <begin position="177"/>
        <end position="201"/>
    </location>
</feature>
<dbReference type="PANTHER" id="PTHR31827">
    <property type="entry name" value="EMB|CAB89363.1"/>
    <property type="match status" value="1"/>
</dbReference>
<dbReference type="EMBL" id="HBHK01013174">
    <property type="protein sequence ID" value="CAD9684012.1"/>
    <property type="molecule type" value="Transcribed_RNA"/>
</dbReference>
<proteinExistence type="predicted"/>
<evidence type="ECO:0000313" key="3">
    <source>
        <dbReference type="EMBL" id="CAD9684012.1"/>
    </source>
</evidence>
<feature type="region of interest" description="Disordered" evidence="1">
    <location>
        <begin position="33"/>
        <end position="75"/>
    </location>
</feature>
<feature type="region of interest" description="Disordered" evidence="1">
    <location>
        <begin position="645"/>
        <end position="676"/>
    </location>
</feature>
<dbReference type="Pfam" id="PF24906">
    <property type="entry name" value="Zf_WRKY19"/>
    <property type="match status" value="6"/>
</dbReference>
<name>A0A7S2WEV9_9STRA</name>
<sequence length="676" mass="72979">MSEFSDPDTAPGYGLASGSMAVHVKQEFIDECSNNKRRRLGEDEYDDESQRQDSFATIPAPEDFLAPPDIPIEYEPMEDRGLKSTRRKRKGDCVVEREEKSADGQVTKILLTKDASGQLKRKRVKMCTFVGGCDRAARGSSALCISHGGGRRCTFSGCSNGAEGGNGSLYCKRHGGGRRCKIESCTRSARGGTMYCISHGGGRRCEDDGCTKAAVGSTLFCISHGGGKRCQFALGCTKAAQGSTNLCKSHGGGRRCQYPACFRSAEGSTRLCISHGGGRRCQFGGCGKSAQGKTMLCKAHGGGRRCDVEGCTKSAQGATNFCKKHGGGKRCQFPGCEKSARGRTDLCISHGGGKRCARETCEKSAVGSTEFCISHGGGRRCILSMCTKSARGGSNFCRAHGVAERRRYSKLSGVEKKIALAEAARAHREAELRLHGRLPSNASLRSHNNNLSTLRANVTAQSQITAQSEALAKTDALAEALRNQSKEAEPTERLLVGHGSAKEVMFRPTFLKRKSNSDDALSAPADQGQVVHNLSKPISEELLGITYMPVQTQYQAEALYDGMPYAQPALEGTDSSTSSNVPARDVQREVDRITQMQTQLMSQQKQLSDLVKLQKQTQQNPSTHILEIQVELQRTQSKLTAEMGNLLASMKTGDSNSPPSEETEKQNTQQKEPAIQ</sequence>
<feature type="compositionally biased region" description="Low complexity" evidence="1">
    <location>
        <begin position="666"/>
        <end position="676"/>
    </location>
</feature>
<reference evidence="3" key="1">
    <citation type="submission" date="2021-01" db="EMBL/GenBank/DDBJ databases">
        <authorList>
            <person name="Corre E."/>
            <person name="Pelletier E."/>
            <person name="Niang G."/>
            <person name="Scheremetjew M."/>
            <person name="Finn R."/>
            <person name="Kale V."/>
            <person name="Holt S."/>
            <person name="Cochrane G."/>
            <person name="Meng A."/>
            <person name="Brown T."/>
            <person name="Cohen L."/>
        </authorList>
    </citation>
    <scope>NUCLEOTIDE SEQUENCE</scope>
    <source>
        <strain evidence="3">NY070348D</strain>
    </source>
</reference>
<dbReference type="PANTHER" id="PTHR31827:SF1">
    <property type="entry name" value="EMB|CAB89363.1"/>
    <property type="match status" value="1"/>
</dbReference>
<feature type="domain" description="WRKY19-like zinc finger" evidence="2">
    <location>
        <begin position="202"/>
        <end position="226"/>
    </location>
</feature>
<feature type="domain" description="WRKY19-like zinc finger" evidence="2">
    <location>
        <begin position="353"/>
        <end position="377"/>
    </location>
</feature>